<dbReference type="PANTHER" id="PTHR43842">
    <property type="entry name" value="PROPIONYL-COA CARBOXYLASE BETA CHAIN"/>
    <property type="match status" value="1"/>
</dbReference>
<evidence type="ECO:0000259" key="1">
    <source>
        <dbReference type="PROSITE" id="PS50980"/>
    </source>
</evidence>
<dbReference type="PANTHER" id="PTHR43842:SF2">
    <property type="entry name" value="PROPIONYL-COA CARBOXYLASE BETA CHAIN, MITOCHONDRIAL"/>
    <property type="match status" value="1"/>
</dbReference>
<dbReference type="InterPro" id="IPR034733">
    <property type="entry name" value="AcCoA_carboxyl_beta"/>
</dbReference>
<dbReference type="InterPro" id="IPR011763">
    <property type="entry name" value="COA_CT_C"/>
</dbReference>
<evidence type="ECO:0000313" key="3">
    <source>
        <dbReference type="EMBL" id="HFQ78785.1"/>
    </source>
</evidence>
<dbReference type="GO" id="GO:0006633">
    <property type="term" value="P:fatty acid biosynthetic process"/>
    <property type="evidence" value="ECO:0007669"/>
    <property type="project" value="InterPro"/>
</dbReference>
<dbReference type="EMBL" id="DTAU01000067">
    <property type="protein sequence ID" value="HFQ78785.1"/>
    <property type="molecule type" value="Genomic_DNA"/>
</dbReference>
<dbReference type="EMBL" id="DTDH01000164">
    <property type="protein sequence ID" value="HGT98966.1"/>
    <property type="molecule type" value="Genomic_DNA"/>
</dbReference>
<dbReference type="Pfam" id="PF01039">
    <property type="entry name" value="Carboxyl_trans"/>
    <property type="match status" value="1"/>
</dbReference>
<feature type="domain" description="CoA carboxyltransferase N-terminal" evidence="1">
    <location>
        <begin position="8"/>
        <end position="264"/>
    </location>
</feature>
<dbReference type="SUPFAM" id="SSF52096">
    <property type="entry name" value="ClpP/crotonase"/>
    <property type="match status" value="2"/>
</dbReference>
<dbReference type="GO" id="GO:0004658">
    <property type="term" value="F:propionyl-CoA carboxylase activity"/>
    <property type="evidence" value="ECO:0007669"/>
    <property type="project" value="TreeGrafter"/>
</dbReference>
<dbReference type="Gene3D" id="3.90.226.10">
    <property type="entry name" value="2-enoyl-CoA Hydratase, Chain A, domain 1"/>
    <property type="match status" value="2"/>
</dbReference>
<protein>
    <submittedName>
        <fullName evidence="4">Acyl-CoA carboxylase subunit beta</fullName>
    </submittedName>
</protein>
<reference evidence="4" key="1">
    <citation type="journal article" date="2020" name="mSystems">
        <title>Genome- and Community-Level Interaction Insights into Carbon Utilization and Element Cycling Functions of Hydrothermarchaeota in Hydrothermal Sediment.</title>
        <authorList>
            <person name="Zhou Z."/>
            <person name="Liu Y."/>
            <person name="Xu W."/>
            <person name="Pan J."/>
            <person name="Luo Z.H."/>
            <person name="Li M."/>
        </authorList>
    </citation>
    <scope>NUCLEOTIDE SEQUENCE [LARGE SCALE GENOMIC DNA]</scope>
    <source>
        <strain evidence="3">SpSt-629</strain>
        <strain evidence="4">SpSt-688</strain>
    </source>
</reference>
<dbReference type="PROSITE" id="PS50980">
    <property type="entry name" value="COA_CT_NTER"/>
    <property type="match status" value="1"/>
</dbReference>
<dbReference type="FunFam" id="3.90.226.10:FF:000016">
    <property type="entry name" value="Propionyl-CoA carboxylase, beta subunit"/>
    <property type="match status" value="1"/>
</dbReference>
<organism evidence="4">
    <name type="scientific">Ignisphaera aggregans</name>
    <dbReference type="NCBI Taxonomy" id="334771"/>
    <lineage>
        <taxon>Archaea</taxon>
        <taxon>Thermoproteota</taxon>
        <taxon>Thermoprotei</taxon>
        <taxon>Desulfurococcales</taxon>
        <taxon>Desulfurococcaceae</taxon>
        <taxon>Ignisphaera</taxon>
    </lineage>
</organism>
<proteinExistence type="predicted"/>
<dbReference type="InterPro" id="IPR029045">
    <property type="entry name" value="ClpP/crotonase-like_dom_sf"/>
</dbReference>
<dbReference type="GO" id="GO:0009317">
    <property type="term" value="C:acetyl-CoA carboxylase complex"/>
    <property type="evidence" value="ECO:0007669"/>
    <property type="project" value="InterPro"/>
</dbReference>
<dbReference type="PRINTS" id="PR01070">
    <property type="entry name" value="ACCCTRFRASEB"/>
</dbReference>
<comment type="caution">
    <text evidence="4">The sequence shown here is derived from an EMBL/GenBank/DDBJ whole genome shotgun (WGS) entry which is preliminary data.</text>
</comment>
<dbReference type="PROSITE" id="PS50989">
    <property type="entry name" value="COA_CT_CTER"/>
    <property type="match status" value="1"/>
</dbReference>
<name>A0A7J3MZS7_9CREN</name>
<dbReference type="InterPro" id="IPR000438">
    <property type="entry name" value="Acetyl_CoA_COase_Trfase_b_su"/>
</dbReference>
<dbReference type="InterPro" id="IPR051047">
    <property type="entry name" value="AccD/PCCB"/>
</dbReference>
<feature type="domain" description="CoA carboxyltransferase C-terminal" evidence="2">
    <location>
        <begin position="268"/>
        <end position="510"/>
    </location>
</feature>
<dbReference type="AlphaFoldDB" id="A0A7J3MZS7"/>
<evidence type="ECO:0000259" key="2">
    <source>
        <dbReference type="PROSITE" id="PS50989"/>
    </source>
</evidence>
<accession>A0A7J3MZS7</accession>
<dbReference type="GO" id="GO:0003989">
    <property type="term" value="F:acetyl-CoA carboxylase activity"/>
    <property type="evidence" value="ECO:0007669"/>
    <property type="project" value="InterPro"/>
</dbReference>
<gene>
    <name evidence="3" type="ORF">ENT99_03665</name>
    <name evidence="4" type="ORF">ENU64_06010</name>
</gene>
<evidence type="ECO:0000313" key="4">
    <source>
        <dbReference type="EMBL" id="HGT98966.1"/>
    </source>
</evidence>
<sequence>MSLTQEGIRREIQELREMVSRARIGGGHEAIEKQHSQGKLTARERLDLLFDSGSYIEIDMFVMSRATEFDMDKKKVPGDGVVTAFGKVDGRYVVGIAQDFTVIGGSVGEMHASKIVKALQYALSVGVPVVFLNDSGGARIQEGVDSLKGYGDIFYMNVAASGVIPQIAVIMGPCAGGAVYSPALMDFIIMVEKTSYMFITGPRVVKAALGEEVTEEELGGPQIHMSKSGVAHFVARDDKEAIYLVKKLLSYLPSNNMEMPPRVETGDDPERVTSSLDTIVPEDTRKPYNMYEIIENVVDRGSFFEIQKEFAKNAIIGFARVNGYVVGVVANNTMYYMGALDIDSSDKIARFVRFCDAFNIPIITFVDVPGFVPGTYQEHRGIIRHGAKIIYAYSEATVPKITVIVRKAYGGAYIALGSKHLGADMVFAWPTAEIAVMGPEAAAEVIWRKKLDAITDPSEREKMLQKLAEEYREKLAKPYYTASRGYIDMVIEPSITRSMIAKTLEFLLSKREIRLRIPPKKHGLMPL</sequence>
<dbReference type="InterPro" id="IPR011762">
    <property type="entry name" value="COA_CT_N"/>
</dbReference>